<protein>
    <submittedName>
        <fullName evidence="2">Uncharacterized protein</fullName>
    </submittedName>
</protein>
<dbReference type="EMBL" id="BGZK01000360">
    <property type="protein sequence ID" value="GBP39147.1"/>
    <property type="molecule type" value="Genomic_DNA"/>
</dbReference>
<dbReference type="Proteomes" id="UP000299102">
    <property type="component" value="Unassembled WGS sequence"/>
</dbReference>
<gene>
    <name evidence="2" type="ORF">EVAR_27107_1</name>
</gene>
<evidence type="ECO:0000313" key="3">
    <source>
        <dbReference type="Proteomes" id="UP000299102"/>
    </source>
</evidence>
<keyword evidence="3" id="KW-1185">Reference proteome</keyword>
<organism evidence="2 3">
    <name type="scientific">Eumeta variegata</name>
    <name type="common">Bagworm moth</name>
    <name type="synonym">Eumeta japonica</name>
    <dbReference type="NCBI Taxonomy" id="151549"/>
    <lineage>
        <taxon>Eukaryota</taxon>
        <taxon>Metazoa</taxon>
        <taxon>Ecdysozoa</taxon>
        <taxon>Arthropoda</taxon>
        <taxon>Hexapoda</taxon>
        <taxon>Insecta</taxon>
        <taxon>Pterygota</taxon>
        <taxon>Neoptera</taxon>
        <taxon>Endopterygota</taxon>
        <taxon>Lepidoptera</taxon>
        <taxon>Glossata</taxon>
        <taxon>Ditrysia</taxon>
        <taxon>Tineoidea</taxon>
        <taxon>Psychidae</taxon>
        <taxon>Oiketicinae</taxon>
        <taxon>Eumeta</taxon>
    </lineage>
</organism>
<accession>A0A4C1VLG8</accession>
<name>A0A4C1VLG8_EUMVA</name>
<reference evidence="2 3" key="1">
    <citation type="journal article" date="2019" name="Commun. Biol.">
        <title>The bagworm genome reveals a unique fibroin gene that provides high tensile strength.</title>
        <authorList>
            <person name="Kono N."/>
            <person name="Nakamura H."/>
            <person name="Ohtoshi R."/>
            <person name="Tomita M."/>
            <person name="Numata K."/>
            <person name="Arakawa K."/>
        </authorList>
    </citation>
    <scope>NUCLEOTIDE SEQUENCE [LARGE SCALE GENOMIC DNA]</scope>
</reference>
<feature type="compositionally biased region" description="Low complexity" evidence="1">
    <location>
        <begin position="21"/>
        <end position="35"/>
    </location>
</feature>
<proteinExistence type="predicted"/>
<comment type="caution">
    <text evidence="2">The sequence shown here is derived from an EMBL/GenBank/DDBJ whole genome shotgun (WGS) entry which is preliminary data.</text>
</comment>
<evidence type="ECO:0000313" key="2">
    <source>
        <dbReference type="EMBL" id="GBP39147.1"/>
    </source>
</evidence>
<feature type="region of interest" description="Disordered" evidence="1">
    <location>
        <begin position="1"/>
        <end position="45"/>
    </location>
</feature>
<dbReference type="AlphaFoldDB" id="A0A4C1VLG8"/>
<feature type="compositionally biased region" description="Gly residues" evidence="1">
    <location>
        <begin position="1"/>
        <end position="11"/>
    </location>
</feature>
<sequence length="150" mass="15739">MLAWSSGGGSRGKARTRARADPSATAAAESAQTEPVTDNDPDGETRGALLAGAVAVARRRHAIRIKRKIITTYKIPRPAASDGAARAGSKCPTAGQAPAVTVGVEWRRPESAVRLLLDNLGRIKSFSGSDAGRLLPTYVVDEHIYLGHAV</sequence>
<evidence type="ECO:0000256" key="1">
    <source>
        <dbReference type="SAM" id="MobiDB-lite"/>
    </source>
</evidence>